<accession>A0ABM5RJ39</accession>
<gene>
    <name evidence="1" type="ORF">LH22_10770</name>
</gene>
<dbReference type="Proteomes" id="UP000029495">
    <property type="component" value="Chromosome"/>
</dbReference>
<evidence type="ECO:0000313" key="1">
    <source>
        <dbReference type="EMBL" id="AIR85919.1"/>
    </source>
</evidence>
<dbReference type="RefSeq" id="WP_038646382.1">
    <property type="nucleotide sequence ID" value="NZ_CP009454.1"/>
</dbReference>
<name>A0ABM5RJ39_9GAMM</name>
<dbReference type="EMBL" id="CP009454">
    <property type="protein sequence ID" value="AIR85919.1"/>
    <property type="molecule type" value="Genomic_DNA"/>
</dbReference>
<dbReference type="Gene3D" id="3.30.1150.10">
    <property type="match status" value="1"/>
</dbReference>
<sequence length="122" mass="13654">MRNRFALLTLLLVSGCAPIKHPRTYTQNPPAPVVTDLKSYYDAVHFAIQTQFFDVDNYVGKTCQIDIDLDDKGQLSDVHMRTGDLSLCTEALYAAKHAKLPVPPSAEVHEKTKHMVINFAPQ</sequence>
<evidence type="ECO:0000313" key="2">
    <source>
        <dbReference type="Proteomes" id="UP000029495"/>
    </source>
</evidence>
<keyword evidence="2" id="KW-1185">Reference proteome</keyword>
<evidence type="ECO:0008006" key="3">
    <source>
        <dbReference type="Google" id="ProtNLM"/>
    </source>
</evidence>
<proteinExistence type="predicted"/>
<dbReference type="Pfam" id="PF06519">
    <property type="entry name" value="TolA"/>
    <property type="match status" value="1"/>
</dbReference>
<organism evidence="1 2">
    <name type="scientific">Pantoea rwandensis</name>
    <dbReference type="NCBI Taxonomy" id="1076550"/>
    <lineage>
        <taxon>Bacteria</taxon>
        <taxon>Pseudomonadati</taxon>
        <taxon>Pseudomonadota</taxon>
        <taxon>Gammaproteobacteria</taxon>
        <taxon>Enterobacterales</taxon>
        <taxon>Erwiniaceae</taxon>
        <taxon>Pantoea</taxon>
    </lineage>
</organism>
<dbReference type="SUPFAM" id="SSF74653">
    <property type="entry name" value="TolA/TonB C-terminal domain"/>
    <property type="match status" value="1"/>
</dbReference>
<reference evidence="1 2" key="1">
    <citation type="submission" date="2014-09" db="EMBL/GenBank/DDBJ databases">
        <authorList>
            <person name="Chan K.-G."/>
        </authorList>
    </citation>
    <scope>NUCLEOTIDE SEQUENCE [LARGE SCALE GENOMIC DNA]</scope>
    <source>
        <strain evidence="1 2">ND04</strain>
    </source>
</reference>
<dbReference type="InterPro" id="IPR014161">
    <property type="entry name" value="Tol-Pal_TolA"/>
</dbReference>
<dbReference type="PROSITE" id="PS51257">
    <property type="entry name" value="PROKAR_LIPOPROTEIN"/>
    <property type="match status" value="1"/>
</dbReference>
<protein>
    <recommendedName>
        <fullName evidence="3">Protein TolA</fullName>
    </recommendedName>
</protein>